<protein>
    <recommendedName>
        <fullName evidence="4">Secreted protein</fullName>
    </recommendedName>
</protein>
<evidence type="ECO:0000313" key="3">
    <source>
        <dbReference type="Proteomes" id="UP001189429"/>
    </source>
</evidence>
<keyword evidence="3" id="KW-1185">Reference proteome</keyword>
<evidence type="ECO:0008006" key="4">
    <source>
        <dbReference type="Google" id="ProtNLM"/>
    </source>
</evidence>
<dbReference type="Proteomes" id="UP001189429">
    <property type="component" value="Unassembled WGS sequence"/>
</dbReference>
<feature type="compositionally biased region" description="Basic and acidic residues" evidence="1">
    <location>
        <begin position="33"/>
        <end position="43"/>
    </location>
</feature>
<sequence length="89" mass="9104">MAAAAAAAAGASTTAVRESEAVATVETQKAPRVPKEAPARDARWPAGPPLLRVHILPGDVGLPASAARMRQTQHATPICGSRTDGKEVL</sequence>
<evidence type="ECO:0000256" key="1">
    <source>
        <dbReference type="SAM" id="MobiDB-lite"/>
    </source>
</evidence>
<organism evidence="2 3">
    <name type="scientific">Prorocentrum cordatum</name>
    <dbReference type="NCBI Taxonomy" id="2364126"/>
    <lineage>
        <taxon>Eukaryota</taxon>
        <taxon>Sar</taxon>
        <taxon>Alveolata</taxon>
        <taxon>Dinophyceae</taxon>
        <taxon>Prorocentrales</taxon>
        <taxon>Prorocentraceae</taxon>
        <taxon>Prorocentrum</taxon>
    </lineage>
</organism>
<gene>
    <name evidence="2" type="ORF">PCOR1329_LOCUS32217</name>
</gene>
<accession>A0ABN9SSS8</accession>
<comment type="caution">
    <text evidence="2">The sequence shown here is derived from an EMBL/GenBank/DDBJ whole genome shotgun (WGS) entry which is preliminary data.</text>
</comment>
<evidence type="ECO:0000313" key="2">
    <source>
        <dbReference type="EMBL" id="CAK0835034.1"/>
    </source>
</evidence>
<feature type="compositionally biased region" description="Low complexity" evidence="1">
    <location>
        <begin position="1"/>
        <end position="11"/>
    </location>
</feature>
<proteinExistence type="predicted"/>
<feature type="region of interest" description="Disordered" evidence="1">
    <location>
        <begin position="1"/>
        <end position="48"/>
    </location>
</feature>
<reference evidence="2" key="1">
    <citation type="submission" date="2023-10" db="EMBL/GenBank/DDBJ databases">
        <authorList>
            <person name="Chen Y."/>
            <person name="Shah S."/>
            <person name="Dougan E. K."/>
            <person name="Thang M."/>
            <person name="Chan C."/>
        </authorList>
    </citation>
    <scope>NUCLEOTIDE SEQUENCE [LARGE SCALE GENOMIC DNA]</scope>
</reference>
<dbReference type="EMBL" id="CAUYUJ010012980">
    <property type="protein sequence ID" value="CAK0835034.1"/>
    <property type="molecule type" value="Genomic_DNA"/>
</dbReference>
<name>A0ABN9SSS8_9DINO</name>